<dbReference type="EMBL" id="CDMZ01003100">
    <property type="protein sequence ID" value="CEM45104.1"/>
    <property type="molecule type" value="Genomic_DNA"/>
</dbReference>
<accession>A0A0G4HLU7</accession>
<dbReference type="AlphaFoldDB" id="A0A0G4HLU7"/>
<gene>
    <name evidence="1" type="ORF">Cvel_28890</name>
</gene>
<organism evidence="1">
    <name type="scientific">Chromera velia CCMP2878</name>
    <dbReference type="NCBI Taxonomy" id="1169474"/>
    <lineage>
        <taxon>Eukaryota</taxon>
        <taxon>Sar</taxon>
        <taxon>Alveolata</taxon>
        <taxon>Colpodellida</taxon>
        <taxon>Chromeraceae</taxon>
        <taxon>Chromera</taxon>
    </lineage>
</organism>
<protein>
    <submittedName>
        <fullName evidence="1">Uncharacterized protein</fullName>
    </submittedName>
</protein>
<evidence type="ECO:0000313" key="1">
    <source>
        <dbReference type="EMBL" id="CEM45104.1"/>
    </source>
</evidence>
<reference evidence="1" key="1">
    <citation type="submission" date="2014-11" db="EMBL/GenBank/DDBJ databases">
        <authorList>
            <person name="Otto D Thomas"/>
            <person name="Naeem Raeece"/>
        </authorList>
    </citation>
    <scope>NUCLEOTIDE SEQUENCE</scope>
</reference>
<sequence length="95" mass="10999">MNLLRRYWDHAETPILQQDVDIQKDLPFPLLPVRGKEGGSREGSKDFWEQRLSGLSEGRWEYEGTEEREVLLEAEGSNGQMFWGTVYENQKALGV</sequence>
<name>A0A0G4HLU7_9ALVE</name>
<proteinExistence type="predicted"/>
<dbReference type="VEuPathDB" id="CryptoDB:Cvel_28890"/>